<accession>A0A7J7MYP7</accession>
<feature type="compositionally biased region" description="Basic and acidic residues" evidence="4">
    <location>
        <begin position="326"/>
        <end position="338"/>
    </location>
</feature>
<evidence type="ECO:0000313" key="7">
    <source>
        <dbReference type="Proteomes" id="UP000541444"/>
    </source>
</evidence>
<name>A0A7J7MYP7_9MAGN</name>
<feature type="domain" description="DUF4005" evidence="5">
    <location>
        <begin position="487"/>
        <end position="564"/>
    </location>
</feature>
<dbReference type="Gene3D" id="1.20.5.190">
    <property type="match status" value="1"/>
</dbReference>
<dbReference type="Pfam" id="PF00612">
    <property type="entry name" value="IQ"/>
    <property type="match status" value="2"/>
</dbReference>
<keyword evidence="1" id="KW-0112">Calmodulin-binding</keyword>
<dbReference type="CDD" id="cd23767">
    <property type="entry name" value="IQCD"/>
    <property type="match status" value="1"/>
</dbReference>
<comment type="similarity">
    <text evidence="2">Belongs to the IQD family.</text>
</comment>
<dbReference type="OrthoDB" id="1905649at2759"/>
<dbReference type="AlphaFoldDB" id="A0A7J7MYP7"/>
<dbReference type="Pfam" id="PF13178">
    <property type="entry name" value="DUF4005"/>
    <property type="match status" value="1"/>
</dbReference>
<dbReference type="PROSITE" id="PS50096">
    <property type="entry name" value="IQ"/>
    <property type="match status" value="2"/>
</dbReference>
<dbReference type="InterPro" id="IPR025064">
    <property type="entry name" value="DUF4005"/>
</dbReference>
<dbReference type="EMBL" id="JACGCM010001183">
    <property type="protein sequence ID" value="KAF6159967.1"/>
    <property type="molecule type" value="Genomic_DNA"/>
</dbReference>
<feature type="compositionally biased region" description="Polar residues" evidence="4">
    <location>
        <begin position="251"/>
        <end position="261"/>
    </location>
</feature>
<feature type="compositionally biased region" description="Polar residues" evidence="4">
    <location>
        <begin position="492"/>
        <end position="502"/>
    </location>
</feature>
<organism evidence="6 7">
    <name type="scientific">Kingdonia uniflora</name>
    <dbReference type="NCBI Taxonomy" id="39325"/>
    <lineage>
        <taxon>Eukaryota</taxon>
        <taxon>Viridiplantae</taxon>
        <taxon>Streptophyta</taxon>
        <taxon>Embryophyta</taxon>
        <taxon>Tracheophyta</taxon>
        <taxon>Spermatophyta</taxon>
        <taxon>Magnoliopsida</taxon>
        <taxon>Ranunculales</taxon>
        <taxon>Circaeasteraceae</taxon>
        <taxon>Kingdonia</taxon>
    </lineage>
</organism>
<evidence type="ECO:0000256" key="2">
    <source>
        <dbReference type="ARBA" id="ARBA00024341"/>
    </source>
</evidence>
<dbReference type="PANTHER" id="PTHR32295:SF281">
    <property type="entry name" value="PROTEIN IQ-DOMAIN 31"/>
    <property type="match status" value="1"/>
</dbReference>
<dbReference type="PANTHER" id="PTHR32295">
    <property type="entry name" value="IQ-DOMAIN 5-RELATED"/>
    <property type="match status" value="1"/>
</dbReference>
<evidence type="ECO:0000256" key="1">
    <source>
        <dbReference type="ARBA" id="ARBA00022860"/>
    </source>
</evidence>
<dbReference type="GO" id="GO:0005516">
    <property type="term" value="F:calmodulin binding"/>
    <property type="evidence" value="ECO:0007669"/>
    <property type="project" value="UniProtKB-KW"/>
</dbReference>
<feature type="region of interest" description="Disordered" evidence="4">
    <location>
        <begin position="464"/>
        <end position="590"/>
    </location>
</feature>
<comment type="caution">
    <text evidence="6">The sequence shown here is derived from an EMBL/GenBank/DDBJ whole genome shotgun (WGS) entry which is preliminary data.</text>
</comment>
<dbReference type="Proteomes" id="UP000541444">
    <property type="component" value="Unassembled WGS sequence"/>
</dbReference>
<feature type="compositionally biased region" description="Polar residues" evidence="4">
    <location>
        <begin position="349"/>
        <end position="361"/>
    </location>
</feature>
<feature type="region of interest" description="Disordered" evidence="4">
    <location>
        <begin position="237"/>
        <end position="401"/>
    </location>
</feature>
<feature type="region of interest" description="Disordered" evidence="4">
    <location>
        <begin position="18"/>
        <end position="69"/>
    </location>
</feature>
<feature type="compositionally biased region" description="Basic and acidic residues" evidence="4">
    <location>
        <begin position="300"/>
        <end position="312"/>
    </location>
</feature>
<dbReference type="InterPro" id="IPR000048">
    <property type="entry name" value="IQ_motif_EF-hand-BS"/>
</dbReference>
<evidence type="ECO:0000313" key="6">
    <source>
        <dbReference type="EMBL" id="KAF6159967.1"/>
    </source>
</evidence>
<keyword evidence="7" id="KW-1185">Reference proteome</keyword>
<comment type="subunit">
    <text evidence="3">Binds to multiple calmodulin (CaM) in the presence of Ca(2+) and CaM-like proteins.</text>
</comment>
<proteinExistence type="inferred from homology"/>
<evidence type="ECO:0000256" key="4">
    <source>
        <dbReference type="SAM" id="MobiDB-lite"/>
    </source>
</evidence>
<reference evidence="6 7" key="1">
    <citation type="journal article" date="2020" name="IScience">
        <title>Genome Sequencing of the Endangered Kingdonia uniflora (Circaeasteraceae, Ranunculales) Reveals Potential Mechanisms of Evolutionary Specialization.</title>
        <authorList>
            <person name="Sun Y."/>
            <person name="Deng T."/>
            <person name="Zhang A."/>
            <person name="Moore M.J."/>
            <person name="Landis J.B."/>
            <person name="Lin N."/>
            <person name="Zhang H."/>
            <person name="Zhang X."/>
            <person name="Huang J."/>
            <person name="Zhang X."/>
            <person name="Sun H."/>
            <person name="Wang H."/>
        </authorList>
    </citation>
    <scope>NUCLEOTIDE SEQUENCE [LARGE SCALE GENOMIC DNA]</scope>
    <source>
        <strain evidence="6">TB1705</strain>
        <tissue evidence="6">Leaf</tissue>
    </source>
</reference>
<evidence type="ECO:0000256" key="3">
    <source>
        <dbReference type="ARBA" id="ARBA00024378"/>
    </source>
</evidence>
<gene>
    <name evidence="6" type="ORF">GIB67_033051</name>
</gene>
<evidence type="ECO:0000259" key="5">
    <source>
        <dbReference type="Pfam" id="PF13178"/>
    </source>
</evidence>
<protein>
    <recommendedName>
        <fullName evidence="5">DUF4005 domain-containing protein</fullName>
    </recommendedName>
</protein>
<dbReference type="SMART" id="SM00015">
    <property type="entry name" value="IQ"/>
    <property type="match status" value="2"/>
</dbReference>
<sequence length="590" mass="65318">MGKSPAKWIKTILFGKKASRSSVSKGKYTTKPTTEKETWVAAKEPTGDLPVDPPSVSEPTPGIDRNGGNSVLEREVSSEMLVDEVVMFPGSQNASKQGITGCSAPDDLESTRLEKAAVKTQAAFRGYLARRAFRALRGIIRLQALVRGHLVRRQAGATLRCILGILKLQALVRHQEAHLFDADIQDRKKFSLRKPLFLRCSPTAMPLCLQYGQEEPNSAWNWLERWTSSRFWEPLPLPKKTLSSKSHKRQGGNQNAETATSRSKRIIRKVPDNGSVHSTSDTGKPKRIPRKVPSNAIDPVPEHLQNELEKVKRNLRKVSSNSMAESTDRLELETEKPKKPSFRKPSSSTVPDITDNGTSESSENKNRDISVGVLKRPSLRKPSNSTLPDIPDNGTFEASEHENLDITVAVSNDIPKENEETSPKLLVVDEPLGVFHDDPSPLESSHLENVQKDEIVHATNGELLISKEEPCSNENQKTSRRKSSFSEKQENLENGSQNSPTLPSYMAPTKSAKAKLRGSNSPRLVPDVIENNGFTRRHSLPSPINGKLNALSPRVQKLVQASGKGGTKTEKSLLSSRDGSEKVMQAEWRR</sequence>